<dbReference type="PANTHER" id="PTHR11136">
    <property type="entry name" value="FOLYLPOLYGLUTAMATE SYNTHASE-RELATED"/>
    <property type="match status" value="1"/>
</dbReference>
<dbReference type="AlphaFoldDB" id="A0A939P5T1"/>
<dbReference type="EMBL" id="JAGEOJ010000001">
    <property type="protein sequence ID" value="MBO2445515.1"/>
    <property type="molecule type" value="Genomic_DNA"/>
</dbReference>
<keyword evidence="4" id="KW-0067">ATP-binding</keyword>
<evidence type="ECO:0000256" key="3">
    <source>
        <dbReference type="ARBA" id="ARBA00022741"/>
    </source>
</evidence>
<evidence type="ECO:0000256" key="4">
    <source>
        <dbReference type="ARBA" id="ARBA00022840"/>
    </source>
</evidence>
<evidence type="ECO:0000256" key="1">
    <source>
        <dbReference type="ARBA" id="ARBA00008276"/>
    </source>
</evidence>
<organism evidence="5 6">
    <name type="scientific">Actinomadura barringtoniae</name>
    <dbReference type="NCBI Taxonomy" id="1427535"/>
    <lineage>
        <taxon>Bacteria</taxon>
        <taxon>Bacillati</taxon>
        <taxon>Actinomycetota</taxon>
        <taxon>Actinomycetes</taxon>
        <taxon>Streptosporangiales</taxon>
        <taxon>Thermomonosporaceae</taxon>
        <taxon>Actinomadura</taxon>
    </lineage>
</organism>
<dbReference type="GO" id="GO:0005524">
    <property type="term" value="F:ATP binding"/>
    <property type="evidence" value="ECO:0007669"/>
    <property type="project" value="UniProtKB-KW"/>
</dbReference>
<name>A0A939P5T1_9ACTN</name>
<dbReference type="GO" id="GO:0005829">
    <property type="term" value="C:cytosol"/>
    <property type="evidence" value="ECO:0007669"/>
    <property type="project" value="TreeGrafter"/>
</dbReference>
<evidence type="ECO:0000313" key="6">
    <source>
        <dbReference type="Proteomes" id="UP000669179"/>
    </source>
</evidence>
<keyword evidence="3" id="KW-0547">Nucleotide-binding</keyword>
<dbReference type="GO" id="GO:0008841">
    <property type="term" value="F:dihydrofolate synthase activity"/>
    <property type="evidence" value="ECO:0007669"/>
    <property type="project" value="TreeGrafter"/>
</dbReference>
<gene>
    <name evidence="5" type="ORF">J4573_00265</name>
</gene>
<keyword evidence="6" id="KW-1185">Reference proteome</keyword>
<dbReference type="SUPFAM" id="SSF53623">
    <property type="entry name" value="MurD-like peptide ligases, catalytic domain"/>
    <property type="match status" value="1"/>
</dbReference>
<comment type="similarity">
    <text evidence="1">Belongs to the folylpolyglutamate synthase family.</text>
</comment>
<protein>
    <recommendedName>
        <fullName evidence="7">Bifunctional folylpolyglutamate synthase/dihydrofolate synthase</fullName>
    </recommendedName>
</protein>
<evidence type="ECO:0008006" key="7">
    <source>
        <dbReference type="Google" id="ProtNLM"/>
    </source>
</evidence>
<evidence type="ECO:0000313" key="5">
    <source>
        <dbReference type="EMBL" id="MBO2445515.1"/>
    </source>
</evidence>
<dbReference type="Proteomes" id="UP000669179">
    <property type="component" value="Unassembled WGS sequence"/>
</dbReference>
<proteinExistence type="inferred from homology"/>
<dbReference type="GO" id="GO:0004326">
    <property type="term" value="F:tetrahydrofolylpolyglutamate synthase activity"/>
    <property type="evidence" value="ECO:0007669"/>
    <property type="project" value="InterPro"/>
</dbReference>
<dbReference type="InterPro" id="IPR001645">
    <property type="entry name" value="Folylpolyglutamate_synth"/>
</dbReference>
<sequence length="393" mass="41218">MVAVVFFREWQDRVPGESRSLARARDLANELGLLDVDLPLIVVVGSKGKGTCATYASATLAAAGLRVCTVTSPGLRGDRDRIRLNGRSVSESELASLAERLDKAIGVLPPRSDGYLAPTGLFTLAGVLHARTEGADALVLEAGMGGRGDEVSLFSPATVAITPIFGEHLGKLGDTPAEIATEKSGVIKPSTRAVVSAAQTPDVAEALDRAYDGIEYAPSTGLGDDLLPAGLGRANAEVGCAAALALLGERPAALEAMLRTVRLPGRLSWHRIPGAQVLADCAINRAGVAVALETARERWGGIDHAFVCLPDHKDLDGAIAELGDLPVTFVRLPFERLSFEHPLPPAWKVLDAVDLTPGLIAGQGRHVVALGTVYFISAVLNAINADTERLFVL</sequence>
<reference evidence="5" key="1">
    <citation type="submission" date="2021-03" db="EMBL/GenBank/DDBJ databases">
        <authorList>
            <person name="Kanchanasin P."/>
            <person name="Saeng-In P."/>
            <person name="Phongsopitanun W."/>
            <person name="Yuki M."/>
            <person name="Kudo T."/>
            <person name="Ohkuma M."/>
            <person name="Tanasupawat S."/>
        </authorList>
    </citation>
    <scope>NUCLEOTIDE SEQUENCE</scope>
    <source>
        <strain evidence="5">GKU 128</strain>
    </source>
</reference>
<accession>A0A939P5T1</accession>
<keyword evidence="2" id="KW-0436">Ligase</keyword>
<dbReference type="Gene3D" id="3.40.1190.10">
    <property type="entry name" value="Mur-like, catalytic domain"/>
    <property type="match status" value="1"/>
</dbReference>
<dbReference type="InterPro" id="IPR036565">
    <property type="entry name" value="Mur-like_cat_sf"/>
</dbReference>
<comment type="caution">
    <text evidence="5">The sequence shown here is derived from an EMBL/GenBank/DDBJ whole genome shotgun (WGS) entry which is preliminary data.</text>
</comment>
<evidence type="ECO:0000256" key="2">
    <source>
        <dbReference type="ARBA" id="ARBA00022598"/>
    </source>
</evidence>
<dbReference type="PANTHER" id="PTHR11136:SF0">
    <property type="entry name" value="DIHYDROFOLATE SYNTHETASE-RELATED"/>
    <property type="match status" value="1"/>
</dbReference>